<comment type="similarity">
    <text evidence="2">Belongs to the Mediator complex subunit 26 family.</text>
</comment>
<evidence type="ECO:0000256" key="9">
    <source>
        <dbReference type="SAM" id="MobiDB-lite"/>
    </source>
</evidence>
<evidence type="ECO:0000256" key="5">
    <source>
        <dbReference type="ARBA" id="ARBA00023159"/>
    </source>
</evidence>
<evidence type="ECO:0000256" key="8">
    <source>
        <dbReference type="ARBA" id="ARBA00031968"/>
    </source>
</evidence>
<evidence type="ECO:0000256" key="4">
    <source>
        <dbReference type="ARBA" id="ARBA00023015"/>
    </source>
</evidence>
<feature type="region of interest" description="Disordered" evidence="9">
    <location>
        <begin position="248"/>
        <end position="267"/>
    </location>
</feature>
<feature type="compositionally biased region" description="Basic and acidic residues" evidence="9">
    <location>
        <begin position="344"/>
        <end position="356"/>
    </location>
</feature>
<dbReference type="GO" id="GO:0010628">
    <property type="term" value="P:positive regulation of gene expression"/>
    <property type="evidence" value="ECO:0007669"/>
    <property type="project" value="TreeGrafter"/>
</dbReference>
<evidence type="ECO:0000313" key="12">
    <source>
        <dbReference type="Proteomes" id="UP000838878"/>
    </source>
</evidence>
<dbReference type="SMART" id="SM00509">
    <property type="entry name" value="TFS2N"/>
    <property type="match status" value="1"/>
</dbReference>
<dbReference type="InterPro" id="IPR042376">
    <property type="entry name" value="MED26"/>
</dbReference>
<dbReference type="GO" id="GO:0003712">
    <property type="term" value="F:transcription coregulator activity"/>
    <property type="evidence" value="ECO:0007669"/>
    <property type="project" value="TreeGrafter"/>
</dbReference>
<dbReference type="EMBL" id="OV170229">
    <property type="protein sequence ID" value="CAH0731490.1"/>
    <property type="molecule type" value="Genomic_DNA"/>
</dbReference>
<keyword evidence="5" id="KW-0010">Activator</keyword>
<evidence type="ECO:0000256" key="1">
    <source>
        <dbReference type="ARBA" id="ARBA00004123"/>
    </source>
</evidence>
<organism evidence="11 12">
    <name type="scientific">Brenthis ino</name>
    <name type="common">lesser marbled fritillary</name>
    <dbReference type="NCBI Taxonomy" id="405034"/>
    <lineage>
        <taxon>Eukaryota</taxon>
        <taxon>Metazoa</taxon>
        <taxon>Ecdysozoa</taxon>
        <taxon>Arthropoda</taxon>
        <taxon>Hexapoda</taxon>
        <taxon>Insecta</taxon>
        <taxon>Pterygota</taxon>
        <taxon>Neoptera</taxon>
        <taxon>Endopterygota</taxon>
        <taxon>Lepidoptera</taxon>
        <taxon>Glossata</taxon>
        <taxon>Ditrysia</taxon>
        <taxon>Papilionoidea</taxon>
        <taxon>Nymphalidae</taxon>
        <taxon>Heliconiinae</taxon>
        <taxon>Argynnini</taxon>
        <taxon>Brenthis</taxon>
    </lineage>
</organism>
<keyword evidence="4" id="KW-0805">Transcription regulation</keyword>
<dbReference type="Proteomes" id="UP000838878">
    <property type="component" value="Chromosome 9"/>
</dbReference>
<evidence type="ECO:0000256" key="3">
    <source>
        <dbReference type="ARBA" id="ARBA00019686"/>
    </source>
</evidence>
<keyword evidence="7" id="KW-0539">Nucleus</keyword>
<dbReference type="SUPFAM" id="SSF47676">
    <property type="entry name" value="Conserved domain common to transcription factors TFIIS, elongin A, CRSP70"/>
    <property type="match status" value="1"/>
</dbReference>
<reference evidence="11" key="1">
    <citation type="submission" date="2021-12" db="EMBL/GenBank/DDBJ databases">
        <authorList>
            <person name="Martin H S."/>
        </authorList>
    </citation>
    <scope>NUCLEOTIDE SEQUENCE</scope>
</reference>
<dbReference type="AlphaFoldDB" id="A0A8J9YLX3"/>
<feature type="compositionally biased region" description="Low complexity" evidence="9">
    <location>
        <begin position="305"/>
        <end position="319"/>
    </location>
</feature>
<feature type="compositionally biased region" description="Low complexity" evidence="9">
    <location>
        <begin position="248"/>
        <end position="262"/>
    </location>
</feature>
<dbReference type="GO" id="GO:0070847">
    <property type="term" value="C:core mediator complex"/>
    <property type="evidence" value="ECO:0007669"/>
    <property type="project" value="TreeGrafter"/>
</dbReference>
<dbReference type="GO" id="GO:0006357">
    <property type="term" value="P:regulation of transcription by RNA polymerase II"/>
    <property type="evidence" value="ECO:0007669"/>
    <property type="project" value="InterPro"/>
</dbReference>
<proteinExistence type="inferred from homology"/>
<evidence type="ECO:0000259" key="10">
    <source>
        <dbReference type="SMART" id="SM00509"/>
    </source>
</evidence>
<feature type="region of interest" description="Disordered" evidence="9">
    <location>
        <begin position="107"/>
        <end position="139"/>
    </location>
</feature>
<evidence type="ECO:0000256" key="2">
    <source>
        <dbReference type="ARBA" id="ARBA00009681"/>
    </source>
</evidence>
<dbReference type="InterPro" id="IPR003617">
    <property type="entry name" value="TFIIS/CRSP70_N_sub"/>
</dbReference>
<feature type="region of interest" description="Disordered" evidence="9">
    <location>
        <begin position="152"/>
        <end position="176"/>
    </location>
</feature>
<dbReference type="GO" id="GO:0016592">
    <property type="term" value="C:mediator complex"/>
    <property type="evidence" value="ECO:0007669"/>
    <property type="project" value="InterPro"/>
</dbReference>
<protein>
    <recommendedName>
        <fullName evidence="3">Mediator of RNA polymerase II transcription subunit 26</fullName>
    </recommendedName>
    <alternativeName>
        <fullName evidence="8">Mediator complex subunit 26</fullName>
    </alternativeName>
</protein>
<dbReference type="CDD" id="cd00183">
    <property type="entry name" value="TFIIS_I"/>
    <property type="match status" value="1"/>
</dbReference>
<comment type="subcellular location">
    <subcellularLocation>
        <location evidence="1">Nucleus</location>
    </subcellularLocation>
</comment>
<evidence type="ECO:0000256" key="6">
    <source>
        <dbReference type="ARBA" id="ARBA00023163"/>
    </source>
</evidence>
<name>A0A8J9YLX3_9NEOP</name>
<feature type="region of interest" description="Disordered" evidence="9">
    <location>
        <begin position="221"/>
        <end position="242"/>
    </location>
</feature>
<evidence type="ECO:0000256" key="7">
    <source>
        <dbReference type="ARBA" id="ARBA00023242"/>
    </source>
</evidence>
<sequence>MSNNAHELSNRLLNALDSNYNVVDMQTVNEIISILEKFNITKELLETTRLGKHVNELRRKTTDPTLARRAKVLVKRWRDLVIPAVASPAHTGSNRSSAERAVRRLGGTPLTSPALTRHVVSPAVPSPRPPSRPAWGGYESDSQDVILVDDEPSSPPLAHKPITPKPITPPVKRAPTPETLYDEKKAKYKKLKKNLKRGPSRAGSGTETIASVEGGTTIAHPALPAQAPLGGGGPGGGGLGAGVPVGSGAHAWGARNGSGARRNGWRRDATDPYAALVNRLPPAGAKKVKTTKELLEQIQLRGARSRPASPHSPGSPHSPDVMLIEPDPPITVDSPLRNGSSEPKQMKPEPEPEPKPEPVVLPPLEEEREWVECTCGEVQGEEDQGSEDCPAAVRGALLPLHVRALHNAFLPGINGTRAPVEPHRFAVRPPTRPDQPDLFSSVVPLYKYSDYADDYCVKNLSQIPICSHIPWTEFAPSPPPPPPPPSPPPLRPYPLPDPTEVADPPLDDLSADIKSDPDAKSIDSADDTMEEAPEAKVKVKVEYERPKVEAEMVSLPNLEPSERLKAPILSAEDVTQFGEPRACADVEKEFVAASPEHRTVERTKAEVDVDGGRALCELCAAALRRVPYSYADSASAPVVTLPRVCERDGACERDDAAAALRDALVAAAADTARDELGRPARPSHFAEWHECARLGDLVALPYVVLD</sequence>
<dbReference type="OrthoDB" id="550309at2759"/>
<dbReference type="InterPro" id="IPR035441">
    <property type="entry name" value="TFIIS/LEDGF_dom_sf"/>
</dbReference>
<evidence type="ECO:0000313" key="11">
    <source>
        <dbReference type="EMBL" id="CAH0731490.1"/>
    </source>
</evidence>
<feature type="compositionally biased region" description="Gly residues" evidence="9">
    <location>
        <begin position="229"/>
        <end position="242"/>
    </location>
</feature>
<feature type="region of interest" description="Disordered" evidence="9">
    <location>
        <begin position="301"/>
        <end position="360"/>
    </location>
</feature>
<gene>
    <name evidence="11" type="ORF">BINO364_LOCUS16351</name>
</gene>
<accession>A0A8J9YLX3</accession>
<feature type="non-terminal residue" evidence="11">
    <location>
        <position position="706"/>
    </location>
</feature>
<dbReference type="PANTHER" id="PTHR15201:SF1">
    <property type="entry name" value="MEDIATOR OF RNA POLYMERASE II TRANSCRIPTION SUBUNIT 26"/>
    <property type="match status" value="1"/>
</dbReference>
<dbReference type="PANTHER" id="PTHR15201">
    <property type="entry name" value="CRSP70"/>
    <property type="match status" value="1"/>
</dbReference>
<keyword evidence="12" id="KW-1185">Reference proteome</keyword>
<keyword evidence="6" id="KW-0804">Transcription</keyword>
<feature type="compositionally biased region" description="Basic and acidic residues" evidence="9">
    <location>
        <begin position="511"/>
        <end position="523"/>
    </location>
</feature>
<feature type="region of interest" description="Disordered" evidence="9">
    <location>
        <begin position="475"/>
        <end position="535"/>
    </location>
</feature>
<dbReference type="InterPro" id="IPR017923">
    <property type="entry name" value="TFIIS_N"/>
</dbReference>
<dbReference type="Gene3D" id="1.20.930.10">
    <property type="entry name" value="Conserved domain common to transcription factors TFIIS, elongin A, CRSP70"/>
    <property type="match status" value="1"/>
</dbReference>
<feature type="domain" description="Transcription elongation factor TFIIS/CRSP70 N-terminal sub-type" evidence="10">
    <location>
        <begin position="9"/>
        <end position="83"/>
    </location>
</feature>
<feature type="compositionally biased region" description="Pro residues" evidence="9">
    <location>
        <begin position="476"/>
        <end position="497"/>
    </location>
</feature>
<dbReference type="Pfam" id="PF08711">
    <property type="entry name" value="Med26"/>
    <property type="match status" value="1"/>
</dbReference>